<dbReference type="PANTHER" id="PTHR20961:SF38">
    <property type="entry name" value="PROTEIN O-LINKED-MANNOSE BETA-1,4-N-ACETYLGLUCOSAMINYLTRANSFERASE 2"/>
    <property type="match status" value="1"/>
</dbReference>
<reference evidence="11" key="1">
    <citation type="submission" date="2014-04" db="EMBL/GenBank/DDBJ databases">
        <title>Evolutionary Origins and Diversification of the Mycorrhizal Mutualists.</title>
        <authorList>
            <consortium name="DOE Joint Genome Institute"/>
            <consortium name="Mycorrhizal Genomics Consortium"/>
            <person name="Kohler A."/>
            <person name="Kuo A."/>
            <person name="Nagy L.G."/>
            <person name="Floudas D."/>
            <person name="Copeland A."/>
            <person name="Barry K.W."/>
            <person name="Cichocki N."/>
            <person name="Veneault-Fourrey C."/>
            <person name="LaButti K."/>
            <person name="Lindquist E.A."/>
            <person name="Lipzen A."/>
            <person name="Lundell T."/>
            <person name="Morin E."/>
            <person name="Murat C."/>
            <person name="Riley R."/>
            <person name="Ohm R."/>
            <person name="Sun H."/>
            <person name="Tunlid A."/>
            <person name="Henrissat B."/>
            <person name="Grigoriev I.V."/>
            <person name="Hibbett D.S."/>
            <person name="Martin F."/>
        </authorList>
    </citation>
    <scope>NUCLEOTIDE SEQUENCE [LARGE SCALE GENOMIC DNA]</scope>
    <source>
        <strain evidence="11">FD-334 SS-4</strain>
    </source>
</reference>
<name>A0A0D2PNS1_HYPSF</name>
<dbReference type="OrthoDB" id="529273at2759"/>
<evidence type="ECO:0000313" key="10">
    <source>
        <dbReference type="EMBL" id="KJA21540.1"/>
    </source>
</evidence>
<dbReference type="AlphaFoldDB" id="A0A0D2PNS1"/>
<dbReference type="STRING" id="945553.A0A0D2PNS1"/>
<dbReference type="InterPro" id="IPR007657">
    <property type="entry name" value="Glycosyltransferase_61"/>
</dbReference>
<evidence type="ECO:0000256" key="6">
    <source>
        <dbReference type="ARBA" id="ARBA00023136"/>
    </source>
</evidence>
<evidence type="ECO:0000256" key="2">
    <source>
        <dbReference type="ARBA" id="ARBA00022676"/>
    </source>
</evidence>
<proteinExistence type="predicted"/>
<keyword evidence="4" id="KW-0812">Transmembrane</keyword>
<dbReference type="Proteomes" id="UP000054270">
    <property type="component" value="Unassembled WGS sequence"/>
</dbReference>
<sequence>MVPRRVRVVLFFLFLVGVVSIFSSTPSEFKEHVDRHALKYRKWFGEYYWRSDLLPLVDLESTDWLVTDTTLLTSTVAGFNVFDKLYLRSGRFYAVARDPSSFPALESILPLQETQKDETATPSKMHIISPDDANKYLGVRAVVLDGATFIFWDSDPFISHYYRWWGELMLGAMRVYSGLSFVPGIKLPLPEPRRFLLPNVPEHHWRDSAGVNGPILRAGWPSTSIEGRDFWEDLIYLNQTYVFERAMIVSRPAAYTSPLRAQWFKMISTVMGMAVPNAFWAPTQHRVVRNTLGYLPYLNEDGVVASPIASRAPIVTYISRHSGVKKINRESQEGLVKALTELEQEGVCELHVVAMEKTTFSEQLAIIAKTTIMIGIHGTGMTHQLWMPSSPRSTVIEFFHPNAYPNDYELLARNVGHKHYAVWNDTYATHSKIPESGIVEYGTRLSLNKDPIPIHGPTIAEIIRRRLTSKINDLYP</sequence>
<keyword evidence="2" id="KW-0328">Glycosyltransferase</keyword>
<feature type="chain" id="PRO_5002249042" description="Glycosyltransferase 61 catalytic domain-containing protein" evidence="8">
    <location>
        <begin position="22"/>
        <end position="476"/>
    </location>
</feature>
<evidence type="ECO:0000256" key="5">
    <source>
        <dbReference type="ARBA" id="ARBA00022989"/>
    </source>
</evidence>
<feature type="domain" description="Glycosyltransferase 61 catalytic" evidence="9">
    <location>
        <begin position="241"/>
        <end position="389"/>
    </location>
</feature>
<protein>
    <recommendedName>
        <fullName evidence="9">Glycosyltransferase 61 catalytic domain-containing protein</fullName>
    </recommendedName>
</protein>
<dbReference type="GO" id="GO:0035269">
    <property type="term" value="P:protein O-linked glycosylation via mannose"/>
    <property type="evidence" value="ECO:0007669"/>
    <property type="project" value="TreeGrafter"/>
</dbReference>
<feature type="signal peptide" evidence="8">
    <location>
        <begin position="1"/>
        <end position="21"/>
    </location>
</feature>
<dbReference type="PANTHER" id="PTHR20961">
    <property type="entry name" value="GLYCOSYLTRANSFERASE"/>
    <property type="match status" value="1"/>
</dbReference>
<keyword evidence="3" id="KW-0808">Transferase</keyword>
<organism evidence="10 11">
    <name type="scientific">Hypholoma sublateritium (strain FD-334 SS-4)</name>
    <dbReference type="NCBI Taxonomy" id="945553"/>
    <lineage>
        <taxon>Eukaryota</taxon>
        <taxon>Fungi</taxon>
        <taxon>Dikarya</taxon>
        <taxon>Basidiomycota</taxon>
        <taxon>Agaricomycotina</taxon>
        <taxon>Agaricomycetes</taxon>
        <taxon>Agaricomycetidae</taxon>
        <taxon>Agaricales</taxon>
        <taxon>Agaricineae</taxon>
        <taxon>Strophariaceae</taxon>
        <taxon>Hypholoma</taxon>
    </lineage>
</organism>
<dbReference type="InterPro" id="IPR049625">
    <property type="entry name" value="Glyco_transf_61_cat"/>
</dbReference>
<accession>A0A0D2PNS1</accession>
<keyword evidence="5" id="KW-1133">Transmembrane helix</keyword>
<evidence type="ECO:0000256" key="7">
    <source>
        <dbReference type="ARBA" id="ARBA00023180"/>
    </source>
</evidence>
<evidence type="ECO:0000259" key="9">
    <source>
        <dbReference type="Pfam" id="PF04577"/>
    </source>
</evidence>
<keyword evidence="8" id="KW-0732">Signal</keyword>
<dbReference type="OMA" id="LFLGAWR"/>
<evidence type="ECO:0000256" key="1">
    <source>
        <dbReference type="ARBA" id="ARBA00004167"/>
    </source>
</evidence>
<evidence type="ECO:0000256" key="3">
    <source>
        <dbReference type="ARBA" id="ARBA00022679"/>
    </source>
</evidence>
<keyword evidence="6" id="KW-0472">Membrane</keyword>
<dbReference type="GO" id="GO:0097363">
    <property type="term" value="F:protein O-acetylglucosaminyltransferase activity"/>
    <property type="evidence" value="ECO:0007669"/>
    <property type="project" value="TreeGrafter"/>
</dbReference>
<evidence type="ECO:0000256" key="4">
    <source>
        <dbReference type="ARBA" id="ARBA00022692"/>
    </source>
</evidence>
<dbReference type="GO" id="GO:0005783">
    <property type="term" value="C:endoplasmic reticulum"/>
    <property type="evidence" value="ECO:0007669"/>
    <property type="project" value="TreeGrafter"/>
</dbReference>
<keyword evidence="11" id="KW-1185">Reference proteome</keyword>
<evidence type="ECO:0000313" key="11">
    <source>
        <dbReference type="Proteomes" id="UP000054270"/>
    </source>
</evidence>
<keyword evidence="7" id="KW-0325">Glycoprotein</keyword>
<gene>
    <name evidence="10" type="ORF">HYPSUDRAFT_1088140</name>
</gene>
<dbReference type="Pfam" id="PF04577">
    <property type="entry name" value="Glyco_transf_61"/>
    <property type="match status" value="1"/>
</dbReference>
<dbReference type="GO" id="GO:0016020">
    <property type="term" value="C:membrane"/>
    <property type="evidence" value="ECO:0007669"/>
    <property type="project" value="UniProtKB-SubCell"/>
</dbReference>
<comment type="subcellular location">
    <subcellularLocation>
        <location evidence="1">Membrane</location>
        <topology evidence="1">Single-pass membrane protein</topology>
    </subcellularLocation>
</comment>
<evidence type="ECO:0000256" key="8">
    <source>
        <dbReference type="SAM" id="SignalP"/>
    </source>
</evidence>
<dbReference type="EMBL" id="KN817557">
    <property type="protein sequence ID" value="KJA21540.1"/>
    <property type="molecule type" value="Genomic_DNA"/>
</dbReference>